<proteinExistence type="predicted"/>
<accession>A0ABT2MU88</accession>
<sequence length="330" mass="36386">MVFSLKWPLAILSSIILGVTAGITVPDLWNVETASAQGQQPQKQPQQPQQKSSFPDVQPNYWARPFIEGLAQEEIVLGYPDGTFRPNQNIERDEFAALIRKAFDVTEKRQISSGSEFNDVPENHWAVPAIEEAYQGGFMDAFSNNQLFYPQRDMTRAEAITSLAQGLQLVQVRPAATAVESGDRSPSRRTRRPVAKRQLAFPVAFTAMMQPFLLIQRANAQPPTEPGTAVEEPTQQSFVTEQPTPDLTAYYTDADRVPAEATDPILAATQANIVVNHPDPAVLNPTDFLSRGSAAAMIYQSLVHAGRMEPLPENSAANQYIVETPAEKQP</sequence>
<dbReference type="Pfam" id="PF00395">
    <property type="entry name" value="SLH"/>
    <property type="match status" value="2"/>
</dbReference>
<evidence type="ECO:0000313" key="4">
    <source>
        <dbReference type="Proteomes" id="UP001525890"/>
    </source>
</evidence>
<protein>
    <submittedName>
        <fullName evidence="3">S-layer homology domain-containing protein</fullName>
    </submittedName>
</protein>
<feature type="domain" description="SLH" evidence="2">
    <location>
        <begin position="114"/>
        <end position="177"/>
    </location>
</feature>
<feature type="region of interest" description="Disordered" evidence="1">
    <location>
        <begin position="34"/>
        <end position="55"/>
    </location>
</feature>
<feature type="region of interest" description="Disordered" evidence="1">
    <location>
        <begin position="175"/>
        <end position="195"/>
    </location>
</feature>
<dbReference type="PANTHER" id="PTHR43308:SF5">
    <property type="entry name" value="S-LAYER PROTEIN _ PEPTIDOGLYCAN ENDO-BETA-N-ACETYLGLUCOSAMINIDASE"/>
    <property type="match status" value="1"/>
</dbReference>
<comment type="caution">
    <text evidence="3">The sequence shown here is derived from an EMBL/GenBank/DDBJ whole genome shotgun (WGS) entry which is preliminary data.</text>
</comment>
<gene>
    <name evidence="3" type="ORF">NG799_18505</name>
</gene>
<dbReference type="InterPro" id="IPR051465">
    <property type="entry name" value="Cell_Envelope_Struct_Comp"/>
</dbReference>
<dbReference type="RefSeq" id="WP_368007836.1">
    <property type="nucleotide sequence ID" value="NZ_JAMXFF010000029.1"/>
</dbReference>
<feature type="domain" description="SLH" evidence="2">
    <location>
        <begin position="248"/>
        <end position="312"/>
    </location>
</feature>
<evidence type="ECO:0000256" key="1">
    <source>
        <dbReference type="SAM" id="MobiDB-lite"/>
    </source>
</evidence>
<dbReference type="InterPro" id="IPR001119">
    <property type="entry name" value="SLH_dom"/>
</dbReference>
<name>A0ABT2MU88_9CYAN</name>
<reference evidence="3 4" key="1">
    <citation type="journal article" date="2022" name="Front. Microbiol.">
        <title>High genomic differentiation and limited gene flow indicate recent cryptic speciation within the genus Laspinema (cyanobacteria).</title>
        <authorList>
            <person name="Stanojkovic A."/>
            <person name="Skoupy S."/>
            <person name="Skaloud P."/>
            <person name="Dvorak P."/>
        </authorList>
    </citation>
    <scope>NUCLEOTIDE SEQUENCE [LARGE SCALE GENOMIC DNA]</scope>
    <source>
        <strain evidence="3 4">D2a</strain>
    </source>
</reference>
<evidence type="ECO:0000259" key="2">
    <source>
        <dbReference type="PROSITE" id="PS51272"/>
    </source>
</evidence>
<dbReference type="Proteomes" id="UP001525890">
    <property type="component" value="Unassembled WGS sequence"/>
</dbReference>
<dbReference type="PANTHER" id="PTHR43308">
    <property type="entry name" value="OUTER MEMBRANE PROTEIN ALPHA-RELATED"/>
    <property type="match status" value="1"/>
</dbReference>
<evidence type="ECO:0000313" key="3">
    <source>
        <dbReference type="EMBL" id="MCT7968306.1"/>
    </source>
</evidence>
<organism evidence="3 4">
    <name type="scientific">Laspinema palackyanum D2a</name>
    <dbReference type="NCBI Taxonomy" id="2953684"/>
    <lineage>
        <taxon>Bacteria</taxon>
        <taxon>Bacillati</taxon>
        <taxon>Cyanobacteriota</taxon>
        <taxon>Cyanophyceae</taxon>
        <taxon>Oscillatoriophycideae</taxon>
        <taxon>Oscillatoriales</taxon>
        <taxon>Laspinemataceae</taxon>
        <taxon>Laspinema</taxon>
        <taxon>Laspinema palackyanum</taxon>
    </lineage>
</organism>
<feature type="compositionally biased region" description="Low complexity" evidence="1">
    <location>
        <begin position="37"/>
        <end position="51"/>
    </location>
</feature>
<dbReference type="EMBL" id="JAMXFF010000029">
    <property type="protein sequence ID" value="MCT7968306.1"/>
    <property type="molecule type" value="Genomic_DNA"/>
</dbReference>
<keyword evidence="4" id="KW-1185">Reference proteome</keyword>
<dbReference type="PROSITE" id="PS51272">
    <property type="entry name" value="SLH"/>
    <property type="match status" value="3"/>
</dbReference>
<feature type="domain" description="SLH" evidence="2">
    <location>
        <begin position="50"/>
        <end position="113"/>
    </location>
</feature>